<evidence type="ECO:0000313" key="2">
    <source>
        <dbReference type="Proteomes" id="UP000192360"/>
    </source>
</evidence>
<dbReference type="Gene3D" id="1.25.40.10">
    <property type="entry name" value="Tetratricopeptide repeat domain"/>
    <property type="match status" value="2"/>
</dbReference>
<keyword evidence="2" id="KW-1185">Reference proteome</keyword>
<organism evidence="1 2">
    <name type="scientific">Cellulophaga tyrosinoxydans</name>
    <dbReference type="NCBI Taxonomy" id="504486"/>
    <lineage>
        <taxon>Bacteria</taxon>
        <taxon>Pseudomonadati</taxon>
        <taxon>Bacteroidota</taxon>
        <taxon>Flavobacteriia</taxon>
        <taxon>Flavobacteriales</taxon>
        <taxon>Flavobacteriaceae</taxon>
        <taxon>Cellulophaga</taxon>
    </lineage>
</organism>
<evidence type="ECO:0008006" key="3">
    <source>
        <dbReference type="Google" id="ProtNLM"/>
    </source>
</evidence>
<dbReference type="AlphaFoldDB" id="A0A1W1YRN8"/>
<dbReference type="SUPFAM" id="SSF48452">
    <property type="entry name" value="TPR-like"/>
    <property type="match status" value="1"/>
</dbReference>
<dbReference type="STRING" id="504486.SAMN05660703_0795"/>
<reference evidence="1 2" key="1">
    <citation type="submission" date="2017-04" db="EMBL/GenBank/DDBJ databases">
        <authorList>
            <person name="Afonso C.L."/>
            <person name="Miller P.J."/>
            <person name="Scott M.A."/>
            <person name="Spackman E."/>
            <person name="Goraichik I."/>
            <person name="Dimitrov K.M."/>
            <person name="Suarez D.L."/>
            <person name="Swayne D.E."/>
        </authorList>
    </citation>
    <scope>NUCLEOTIDE SEQUENCE [LARGE SCALE GENOMIC DNA]</scope>
    <source>
        <strain evidence="1 2">DSM 21164</strain>
    </source>
</reference>
<gene>
    <name evidence="1" type="ORF">SAMN05660703_0795</name>
</gene>
<evidence type="ECO:0000313" key="1">
    <source>
        <dbReference type="EMBL" id="SMC38819.1"/>
    </source>
</evidence>
<proteinExistence type="predicted"/>
<dbReference type="Proteomes" id="UP000192360">
    <property type="component" value="Unassembled WGS sequence"/>
</dbReference>
<sequence>MNTEGQILRLMKRKIYITPLLFGLFLVSSLSYSQEQNTAEEDNASVYLEDYSDEFQEKFFEALKQKGIENYDKAIHLFLDCKKLDPETKAVDHELAKVYRETKQLDLAQDYAINAVNSDPENIWYLQNLVTILNLKQSGISEVASRIPSEDINLKQNLALVYYQMENYQSAIQVLNTLKNSAFTENLNSKLKMGLKEQEENTETFSFSTTVNSDSTTNETGTIDHYRYNIENIIRAKNFLILDTVAKEALENYPAQPYFYYARGLALNTKKRYREAASILEESLDYMLDDISLANKIYKELSTAYTGLNNSVKANIYLRKIRPGF</sequence>
<accession>A0A1W1YRN8</accession>
<dbReference type="EMBL" id="FWXO01000001">
    <property type="protein sequence ID" value="SMC38819.1"/>
    <property type="molecule type" value="Genomic_DNA"/>
</dbReference>
<dbReference type="InterPro" id="IPR011990">
    <property type="entry name" value="TPR-like_helical_dom_sf"/>
</dbReference>
<protein>
    <recommendedName>
        <fullName evidence="3">Tetratricopeptide repeat-containing protein</fullName>
    </recommendedName>
</protein>
<name>A0A1W1YRN8_9FLAO</name>